<dbReference type="InterPro" id="IPR049427">
    <property type="entry name" value="Acyl-ACP_TE_C"/>
</dbReference>
<dbReference type="InterPro" id="IPR002864">
    <property type="entry name" value="Acyl-ACP_thioesterase_NHD"/>
</dbReference>
<dbReference type="OrthoDB" id="9801517at2"/>
<dbReference type="GO" id="GO:0000036">
    <property type="term" value="F:acyl carrier activity"/>
    <property type="evidence" value="ECO:0007669"/>
    <property type="project" value="TreeGrafter"/>
</dbReference>
<sequence length="242" mass="27727">MYTFNSRIRYSEVDREGILTLESLIDYFQDCSTFQTQDGPASMEYLRSLNLAWVLNSWQIEVKRYPKLCEEVVIGTIPYELKGALGLRNFFMDTKDGERLAVANSVWTLFNFEKNYPARVTPVITNAYPLSDKLDMNYGDRKIKVPETGQINACEDIVVRKHNLDTNNHVNNGQYIRMAMDLIKDRAGIIISMRAEYKRQAYLGDVLKPVVIENKTSNNSIYTVSLNNTDGQAVCIVELIVK</sequence>
<evidence type="ECO:0000256" key="7">
    <source>
        <dbReference type="ARBA" id="ARBA00023160"/>
    </source>
</evidence>
<evidence type="ECO:0000313" key="11">
    <source>
        <dbReference type="Proteomes" id="UP000182624"/>
    </source>
</evidence>
<keyword evidence="6" id="KW-0443">Lipid metabolism</keyword>
<comment type="similarity">
    <text evidence="1">Belongs to the acyl-ACP thioesterase family.</text>
</comment>
<organism evidence="10 11">
    <name type="scientific">Butyrivibrio proteoclasticus</name>
    <dbReference type="NCBI Taxonomy" id="43305"/>
    <lineage>
        <taxon>Bacteria</taxon>
        <taxon>Bacillati</taxon>
        <taxon>Bacillota</taxon>
        <taxon>Clostridia</taxon>
        <taxon>Lachnospirales</taxon>
        <taxon>Lachnospiraceae</taxon>
        <taxon>Butyrivibrio</taxon>
    </lineage>
</organism>
<name>A0A1I5V1L5_9FIRM</name>
<evidence type="ECO:0000256" key="4">
    <source>
        <dbReference type="ARBA" id="ARBA00022832"/>
    </source>
</evidence>
<evidence type="ECO:0000256" key="5">
    <source>
        <dbReference type="ARBA" id="ARBA00022946"/>
    </source>
</evidence>
<dbReference type="InterPro" id="IPR029069">
    <property type="entry name" value="HotDog_dom_sf"/>
</dbReference>
<dbReference type="GO" id="GO:0016297">
    <property type="term" value="F:fatty acyl-[ACP] hydrolase activity"/>
    <property type="evidence" value="ECO:0007669"/>
    <property type="project" value="InterPro"/>
</dbReference>
<keyword evidence="7" id="KW-0275">Fatty acid biosynthesis</keyword>
<keyword evidence="4" id="KW-0276">Fatty acid metabolism</keyword>
<protein>
    <submittedName>
        <fullName evidence="10">Acyl-ACP thioesterase</fullName>
    </submittedName>
</protein>
<dbReference type="Pfam" id="PF20791">
    <property type="entry name" value="Acyl-ACP_TE_C"/>
    <property type="match status" value="1"/>
</dbReference>
<proteinExistence type="inferred from homology"/>
<dbReference type="Pfam" id="PF01643">
    <property type="entry name" value="Acyl-ACP_TE"/>
    <property type="match status" value="1"/>
</dbReference>
<dbReference type="PANTHER" id="PTHR31727:SF6">
    <property type="entry name" value="OLEOYL-ACYL CARRIER PROTEIN THIOESTERASE 1, CHLOROPLASTIC"/>
    <property type="match status" value="1"/>
</dbReference>
<keyword evidence="3" id="KW-0378">Hydrolase</keyword>
<feature type="domain" description="Acyl-ACP thioesterase-like C-terminal" evidence="9">
    <location>
        <begin position="155"/>
        <end position="234"/>
    </location>
</feature>
<feature type="domain" description="Acyl-ACP thioesterase N-terminal hotdog" evidence="8">
    <location>
        <begin position="4"/>
        <end position="128"/>
    </location>
</feature>
<evidence type="ECO:0000256" key="6">
    <source>
        <dbReference type="ARBA" id="ARBA00023098"/>
    </source>
</evidence>
<evidence type="ECO:0000259" key="8">
    <source>
        <dbReference type="Pfam" id="PF01643"/>
    </source>
</evidence>
<accession>A0A1I5V1L5</accession>
<dbReference type="RefSeq" id="WP_074888347.1">
    <property type="nucleotide sequence ID" value="NZ_FOXO01000015.1"/>
</dbReference>
<dbReference type="EMBL" id="FOXO01000015">
    <property type="protein sequence ID" value="SFQ01197.1"/>
    <property type="molecule type" value="Genomic_DNA"/>
</dbReference>
<dbReference type="PANTHER" id="PTHR31727">
    <property type="entry name" value="OLEOYL-ACYL CARRIER PROTEIN THIOESTERASE 1, CHLOROPLASTIC"/>
    <property type="match status" value="1"/>
</dbReference>
<reference evidence="11" key="1">
    <citation type="submission" date="2016-10" db="EMBL/GenBank/DDBJ databases">
        <authorList>
            <person name="Varghese N."/>
            <person name="Submissions S."/>
        </authorList>
    </citation>
    <scope>NUCLEOTIDE SEQUENCE [LARGE SCALE GENOMIC DNA]</scope>
    <source>
        <strain evidence="11">P18</strain>
    </source>
</reference>
<dbReference type="Gene3D" id="3.10.129.10">
    <property type="entry name" value="Hotdog Thioesterase"/>
    <property type="match status" value="1"/>
</dbReference>
<evidence type="ECO:0000313" key="10">
    <source>
        <dbReference type="EMBL" id="SFQ01197.1"/>
    </source>
</evidence>
<dbReference type="AlphaFoldDB" id="A0A1I5V1L5"/>
<keyword evidence="11" id="KW-1185">Reference proteome</keyword>
<keyword evidence="2" id="KW-0444">Lipid biosynthesis</keyword>
<dbReference type="Proteomes" id="UP000182624">
    <property type="component" value="Unassembled WGS sequence"/>
</dbReference>
<evidence type="ECO:0000256" key="2">
    <source>
        <dbReference type="ARBA" id="ARBA00022516"/>
    </source>
</evidence>
<dbReference type="CDD" id="cd00586">
    <property type="entry name" value="4HBT"/>
    <property type="match status" value="1"/>
</dbReference>
<dbReference type="InterPro" id="IPR045023">
    <property type="entry name" value="FATA/B"/>
</dbReference>
<evidence type="ECO:0000259" key="9">
    <source>
        <dbReference type="Pfam" id="PF20791"/>
    </source>
</evidence>
<gene>
    <name evidence="10" type="ORF">SAMN04487928_11534</name>
</gene>
<evidence type="ECO:0000256" key="1">
    <source>
        <dbReference type="ARBA" id="ARBA00006500"/>
    </source>
</evidence>
<keyword evidence="5" id="KW-0809">Transit peptide</keyword>
<evidence type="ECO:0000256" key="3">
    <source>
        <dbReference type="ARBA" id="ARBA00022801"/>
    </source>
</evidence>
<dbReference type="SUPFAM" id="SSF54637">
    <property type="entry name" value="Thioesterase/thiol ester dehydrase-isomerase"/>
    <property type="match status" value="2"/>
</dbReference>